<organism evidence="2 4">
    <name type="scientific">Thermoproteota archaeon</name>
    <dbReference type="NCBI Taxonomy" id="2056631"/>
    <lineage>
        <taxon>Archaea</taxon>
        <taxon>Thermoproteota</taxon>
    </lineage>
</organism>
<reference evidence="1 3" key="2">
    <citation type="journal article" date="2019" name="Nat. Microbiol.">
        <title>Wide diversity of methane and short-chain alkane metabolisms in uncultured archaea.</title>
        <authorList>
            <person name="Borrel G."/>
            <person name="Adam P.S."/>
            <person name="McKay L.J."/>
            <person name="Chen L.X."/>
            <person name="Sierra-Garcia I.N."/>
            <person name="Sieber C.M."/>
            <person name="Letourneur Q."/>
            <person name="Ghozlane A."/>
            <person name="Andersen G.L."/>
            <person name="Li W.J."/>
            <person name="Hallam S.J."/>
            <person name="Muyzer G."/>
            <person name="de Oliveira V.M."/>
            <person name="Inskeep W.P."/>
            <person name="Banfield J.F."/>
            <person name="Gribaldo S."/>
        </authorList>
    </citation>
    <scope>NUCLEOTIDE SEQUENCE [LARGE SCALE GENOMIC DNA]</scope>
    <source>
        <strain evidence="1">Verst-YHS</strain>
    </source>
</reference>
<evidence type="ECO:0000313" key="2">
    <source>
        <dbReference type="EMBL" id="TDA38143.1"/>
    </source>
</evidence>
<comment type="caution">
    <text evidence="2">The sequence shown here is derived from an EMBL/GenBank/DDBJ whole genome shotgun (WGS) entry which is preliminary data.</text>
</comment>
<dbReference type="AlphaFoldDB" id="A0A523BB28"/>
<sequence length="320" mass="35190">METEGLKLDYVIGIDLGGTWLRIAIAKNNNEKIKESILRKYILPTNLLNNDPIKKLENIIHEISKNIIDNIACICIAAAGKLDLKKSKIIFSPHSSIRNLSLSILEENLKIPIKLINDGVAGALAEWKLCIKNDNIVYIAIGTGIGGGIVVDGHLLIGKEGNAHEFGHMIVDINGLMECKCGGRGHWEAYTSGSGLPNLCKFLSKNYNEETPLLKKVINNNFNIKDIFEYTRKGDKFGMYVINEVIKINAMAIANLVNLYDPNVISIGGGVALKNPDLIIDPLNDHVSKYSFNTPPKIIPSSLKEETSLIGAILFAMEEL</sequence>
<name>A0A523BB28_9CREN</name>
<dbReference type="InterPro" id="IPR043129">
    <property type="entry name" value="ATPase_NBD"/>
</dbReference>
<dbReference type="SUPFAM" id="SSF53067">
    <property type="entry name" value="Actin-like ATPase domain"/>
    <property type="match status" value="1"/>
</dbReference>
<reference evidence="2 4" key="1">
    <citation type="journal article" date="2019" name="Nat. Microbiol.">
        <title>Expanding anaerobic alkane metabolism in the domain of Archaea.</title>
        <authorList>
            <person name="Wang Y."/>
            <person name="Wegener G."/>
            <person name="Hou J."/>
            <person name="Wang F."/>
            <person name="Xiao X."/>
        </authorList>
    </citation>
    <scope>NUCLEOTIDE SEQUENCE [LARGE SCALE GENOMIC DNA]</scope>
    <source>
        <strain evidence="2">WYZ-LMO11</strain>
    </source>
</reference>
<dbReference type="Pfam" id="PF00480">
    <property type="entry name" value="ROK"/>
    <property type="match status" value="1"/>
</dbReference>
<dbReference type="PANTHER" id="PTHR18964:SF149">
    <property type="entry name" value="BIFUNCTIONAL UDP-N-ACETYLGLUCOSAMINE 2-EPIMERASE_N-ACETYLMANNOSAMINE KINASE"/>
    <property type="match status" value="1"/>
</dbReference>
<dbReference type="EMBL" id="QNVI01000058">
    <property type="protein sequence ID" value="TDA38143.1"/>
    <property type="molecule type" value="Genomic_DNA"/>
</dbReference>
<protein>
    <submittedName>
        <fullName evidence="2">ROK family protein</fullName>
    </submittedName>
</protein>
<dbReference type="InterPro" id="IPR000600">
    <property type="entry name" value="ROK"/>
</dbReference>
<dbReference type="Gene3D" id="3.30.420.40">
    <property type="match status" value="2"/>
</dbReference>
<dbReference type="GO" id="GO:0008761">
    <property type="term" value="F:UDP-N-acetylglucosamine 2-epimerase activity"/>
    <property type="evidence" value="ECO:0007669"/>
    <property type="project" value="TreeGrafter"/>
</dbReference>
<evidence type="ECO:0000313" key="4">
    <source>
        <dbReference type="Proteomes" id="UP000317265"/>
    </source>
</evidence>
<accession>A0A523BB28</accession>
<evidence type="ECO:0000313" key="1">
    <source>
        <dbReference type="EMBL" id="RZN55797.1"/>
    </source>
</evidence>
<dbReference type="Proteomes" id="UP000316080">
    <property type="component" value="Unassembled WGS sequence"/>
</dbReference>
<dbReference type="GO" id="GO:0009384">
    <property type="term" value="F:N-acylmannosamine kinase activity"/>
    <property type="evidence" value="ECO:0007669"/>
    <property type="project" value="TreeGrafter"/>
</dbReference>
<evidence type="ECO:0000313" key="3">
    <source>
        <dbReference type="Proteomes" id="UP000316080"/>
    </source>
</evidence>
<dbReference type="PANTHER" id="PTHR18964">
    <property type="entry name" value="ROK (REPRESSOR, ORF, KINASE) FAMILY"/>
    <property type="match status" value="1"/>
</dbReference>
<proteinExistence type="predicted"/>
<dbReference type="EMBL" id="RXIH01000035">
    <property type="protein sequence ID" value="RZN55797.1"/>
    <property type="molecule type" value="Genomic_DNA"/>
</dbReference>
<dbReference type="Proteomes" id="UP000317265">
    <property type="component" value="Unassembled WGS sequence"/>
</dbReference>
<gene>
    <name evidence="2" type="ORF">DSO09_04995</name>
    <name evidence="1" type="ORF">EF809_04445</name>
</gene>